<feature type="transmembrane region" description="Helical" evidence="1">
    <location>
        <begin position="266"/>
        <end position="284"/>
    </location>
</feature>
<accession>A0A081IBA3</accession>
<keyword evidence="1" id="KW-0472">Membrane</keyword>
<dbReference type="EMBL" id="KL446953">
    <property type="protein sequence ID" value="KEG00961.1"/>
    <property type="molecule type" value="Genomic_DNA"/>
</dbReference>
<dbReference type="NCBIfam" id="TIGR01590">
    <property type="entry name" value="yir-bir-cir_Pla"/>
    <property type="match status" value="1"/>
</dbReference>
<dbReference type="Pfam" id="PF06022">
    <property type="entry name" value="Cir_Bir_Yir"/>
    <property type="match status" value="1"/>
</dbReference>
<dbReference type="InterPro" id="IPR006477">
    <property type="entry name" value="Yir_bir_cir"/>
</dbReference>
<evidence type="ECO:0000313" key="3">
    <source>
        <dbReference type="Proteomes" id="UP000030681"/>
    </source>
</evidence>
<proteinExistence type="predicted"/>
<gene>
    <name evidence="2" type="ORF">YYE_03994</name>
</gene>
<dbReference type="AlphaFoldDB" id="A0A081IBA3"/>
<name>A0A081IBA3_PLAVN</name>
<sequence length="301" mass="35256">METYNIKDLYKEIGTINNYFNENQETQIARIQKLPIHKYCHYRNNSENGKCNDYFEMASSGVIHLLKTLKKYVSDYDKLAEYTILWLSYKLNRHSKYSETNLNEFYTKYIEKNNDYNKKINDDDGLTYKDIINRKKNLMDMNINEISKHYGPFNILFYLYYIFPDEYPYCSDRLGLAKSFVDQFKVLNNDSKNIEGSLYTQILSTLSNDYKNLKNMYHDYKHCDFLPLSELTPKKIPVDISEKLSAQPTTLSSEATSSSSSILKTVIPGLSTFSVIPAFLGIAYKTIYKKTIKKSKEENET</sequence>
<evidence type="ECO:0000256" key="1">
    <source>
        <dbReference type="SAM" id="Phobius"/>
    </source>
</evidence>
<protein>
    <recommendedName>
        <fullName evidence="4">PIR protein CIR protein</fullName>
    </recommendedName>
</protein>
<reference evidence="2 3" key="1">
    <citation type="submission" date="2013-02" db="EMBL/GenBank/DDBJ databases">
        <title>The Genome Sequence of Plasmodium vinckei vinckei.</title>
        <authorList>
            <consortium name="The Broad Institute Genome Sequencing Platform"/>
            <consortium name="The Broad Institute Genome Sequencing Center for Infectious Disease"/>
            <person name="Neafsey D."/>
            <person name="Cheeseman I."/>
            <person name="Volkman S."/>
            <person name="Adams J."/>
            <person name="Walker B."/>
            <person name="Young S.K."/>
            <person name="Zeng Q."/>
            <person name="Gargeya S."/>
            <person name="Fitzgerald M."/>
            <person name="Haas B."/>
            <person name="Abouelleil A."/>
            <person name="Alvarado L."/>
            <person name="Arachchi H.M."/>
            <person name="Berlin A.M."/>
            <person name="Chapman S.B."/>
            <person name="Dewar J."/>
            <person name="Goldberg J."/>
            <person name="Griggs A."/>
            <person name="Gujja S."/>
            <person name="Hansen M."/>
            <person name="Howarth C."/>
            <person name="Imamovic A."/>
            <person name="Larimer J."/>
            <person name="McCowan C."/>
            <person name="Murphy C."/>
            <person name="Neiman D."/>
            <person name="Pearson M."/>
            <person name="Priest M."/>
            <person name="Roberts A."/>
            <person name="Saif S."/>
            <person name="Shea T."/>
            <person name="Sisk P."/>
            <person name="Sykes S."/>
            <person name="Wortman J."/>
            <person name="Nusbaum C."/>
            <person name="Birren B."/>
        </authorList>
    </citation>
    <scope>NUCLEOTIDE SEQUENCE [LARGE SCALE GENOMIC DNA]</scope>
    <source>
        <strain evidence="3">vinckei</strain>
    </source>
</reference>
<evidence type="ECO:0000313" key="2">
    <source>
        <dbReference type="EMBL" id="KEG00961.1"/>
    </source>
</evidence>
<organism evidence="2 3">
    <name type="scientific">Plasmodium vinckei vinckei</name>
    <dbReference type="NCBI Taxonomy" id="54757"/>
    <lineage>
        <taxon>Eukaryota</taxon>
        <taxon>Sar</taxon>
        <taxon>Alveolata</taxon>
        <taxon>Apicomplexa</taxon>
        <taxon>Aconoidasida</taxon>
        <taxon>Haemosporida</taxon>
        <taxon>Plasmodiidae</taxon>
        <taxon>Plasmodium</taxon>
        <taxon>Plasmodium (Vinckeia)</taxon>
    </lineage>
</organism>
<evidence type="ECO:0008006" key="4">
    <source>
        <dbReference type="Google" id="ProtNLM"/>
    </source>
</evidence>
<keyword evidence="1" id="KW-1133">Transmembrane helix</keyword>
<dbReference type="Proteomes" id="UP000030681">
    <property type="component" value="Unassembled WGS sequence"/>
</dbReference>
<keyword evidence="1" id="KW-0812">Transmembrane</keyword>